<evidence type="ECO:0000313" key="1">
    <source>
        <dbReference type="EMBL" id="SDY69857.1"/>
    </source>
</evidence>
<dbReference type="Proteomes" id="UP000199515">
    <property type="component" value="Unassembled WGS sequence"/>
</dbReference>
<organism evidence="1 2">
    <name type="scientific">Amycolatopsis xylanica</name>
    <dbReference type="NCBI Taxonomy" id="589385"/>
    <lineage>
        <taxon>Bacteria</taxon>
        <taxon>Bacillati</taxon>
        <taxon>Actinomycetota</taxon>
        <taxon>Actinomycetes</taxon>
        <taxon>Pseudonocardiales</taxon>
        <taxon>Pseudonocardiaceae</taxon>
        <taxon>Amycolatopsis</taxon>
    </lineage>
</organism>
<reference evidence="1 2" key="1">
    <citation type="submission" date="2016-10" db="EMBL/GenBank/DDBJ databases">
        <authorList>
            <person name="de Groot N.N."/>
        </authorList>
    </citation>
    <scope>NUCLEOTIDE SEQUENCE [LARGE SCALE GENOMIC DNA]</scope>
    <source>
        <strain evidence="1 2">CPCC 202699</strain>
    </source>
</reference>
<dbReference type="EMBL" id="FNON01000006">
    <property type="protein sequence ID" value="SDY69857.1"/>
    <property type="molecule type" value="Genomic_DNA"/>
</dbReference>
<gene>
    <name evidence="1" type="ORF">SAMN05421504_106429</name>
</gene>
<name>A0A1H3LZ94_9PSEU</name>
<keyword evidence="2" id="KW-1185">Reference proteome</keyword>
<dbReference type="OrthoDB" id="3557251at2"/>
<dbReference type="RefSeq" id="WP_091293966.1">
    <property type="nucleotide sequence ID" value="NZ_FNON01000006.1"/>
</dbReference>
<evidence type="ECO:0000313" key="2">
    <source>
        <dbReference type="Proteomes" id="UP000199515"/>
    </source>
</evidence>
<proteinExistence type="predicted"/>
<dbReference type="STRING" id="589385.SAMN05421504_106429"/>
<protein>
    <submittedName>
        <fullName evidence="1">Uncharacterized protein</fullName>
    </submittedName>
</protein>
<dbReference type="AlphaFoldDB" id="A0A1H3LZ94"/>
<accession>A0A1H3LZ94</accession>
<sequence length="411" mass="43573">MNDLELPPRRELPPELRAKMLTDLRRGMLDERRSRVKPLAAVAAAVLLFGGVAAGVHALRDEPEPVSPAIPPGLHLDKPLAERTLDRCWNALRAEKKTGSYPKRSLWVPVFTKTDMGVTVVAARANGKPLFCEASSISVTLSDPNAELKAPAIALYTKGRVAAGVADPAWVKVKLGLGPKERPGVETIGEAELGDGLFVIFSGARLENHAASLRMWRTEPAEGPKLEVSLPPPMTSVADHLTRADRTSADGRFLGDCLRDAGADMPDADTFEPGAKMTLKIPTPANPSASILNLMVGRNDSWFLACTTQPDGPLWNKPMEIADRPVTARFLGPSSSTESTHPAECVGGVVPREAAGVTVTMPGFPAVPAEVANGTFVAALSEEMQAVAQIGSMTFKVTDAAGGVLYEGPAL</sequence>